<dbReference type="Pfam" id="PF01804">
    <property type="entry name" value="Penicil_amidase"/>
    <property type="match status" value="1"/>
</dbReference>
<dbReference type="GO" id="GO:0016811">
    <property type="term" value="F:hydrolase activity, acting on carbon-nitrogen (but not peptide) bonds, in linear amides"/>
    <property type="evidence" value="ECO:0007669"/>
    <property type="project" value="InterPro"/>
</dbReference>
<organism evidence="6 7">
    <name type="scientific">Ilyomonas limi</name>
    <dbReference type="NCBI Taxonomy" id="2575867"/>
    <lineage>
        <taxon>Bacteria</taxon>
        <taxon>Pseudomonadati</taxon>
        <taxon>Bacteroidota</taxon>
        <taxon>Chitinophagia</taxon>
        <taxon>Chitinophagales</taxon>
        <taxon>Chitinophagaceae</taxon>
        <taxon>Ilyomonas</taxon>
    </lineage>
</organism>
<keyword evidence="5" id="KW-0106">Calcium</keyword>
<dbReference type="InterPro" id="IPR029055">
    <property type="entry name" value="Ntn_hydrolases_N"/>
</dbReference>
<feature type="binding site" evidence="5">
    <location>
        <position position="363"/>
    </location>
    <ligand>
        <name>Ca(2+)</name>
        <dbReference type="ChEBI" id="CHEBI:29108"/>
    </ligand>
</feature>
<sequence length="820" mass="92919">MRVVPFFICAVITIALIVLFNIQLPVGSSKTPRLGFFLSPQTGFWQNAEDVSKRYDANIQSAGLRGYTEVYLDSNLIPHIYADNDADAYFAQGYLHAKFRLWQMEFQTYAAGGRLSEIMGDSASGKNFLAIDKFFRRMGMVYAAENSLKVIESDPSYKAALDAYTAGVNSYINSLSEKNYPLEYKLLNYAPEPWTNMKTALFLKFMAYDLAGYEQDFEMTNARNYFTQLQFNKLFPYGQDSLEPIIPKGTAFAPPAITPKPPADADSLYFHFNDSVGVPLKPIVPNKNNGSNNWAVAGSKTASGSPILCNDPHLGLNLPSLWFEVQISTPEYNVYGVSFPGSPSVIIGFNDSCAWGVTNASRDVKDYYEVHFKDSTMREYWYNGKWQPTTFRKEVIKIKGKPDAIENIAMTVWGPVMYDHSYGDKMHDNKYYAIKWSAHAGSNEGKTFMLLDRAKNYNDYVNAISFFQTPGQNFAFASKKGNIAISQQGAFPAKWKRQGQFIMEGNNDEYAWQGTVPRNENVIMLNPARGFVSSANQYPYDTSYPYYMGGSYEMYRGFILNRRLRAMQNITVDDMMHLQNYNYNVFAEMARPVLLKNMDETKLNSIEKKYFDIYKSWNLSSDADAPGASIFVTWWDSLMQCMYRDEFSRTTLPMPNVEHSTLLEGLLKDTAYEFADDITTPQKETVSDEVMKAFKKIMPVIQHAEEKDSLAWGKFKDGGVKHLLGIPALSDLHINAGGGVHILNAFYKDHGPSWRMIVELTDETNAYGIYPGGQSGNPGSPYYDNMVDDWATGKYRRLQILPKNHFSTQNTKGKITFTHS</sequence>
<evidence type="ECO:0000256" key="1">
    <source>
        <dbReference type="ARBA" id="ARBA00006586"/>
    </source>
</evidence>
<dbReference type="InterPro" id="IPR023343">
    <property type="entry name" value="Penicillin_amidase_dom1"/>
</dbReference>
<comment type="caution">
    <text evidence="6">The sequence shown here is derived from an EMBL/GenBank/DDBJ whole genome shotgun (WGS) entry which is preliminary data.</text>
</comment>
<feature type="active site" description="Nucleophile" evidence="4">
    <location>
        <position position="291"/>
    </location>
</feature>
<reference evidence="6 7" key="1">
    <citation type="submission" date="2019-05" db="EMBL/GenBank/DDBJ databases">
        <title>Panacibacter sp. strain 17mud1-8 Genome sequencing and assembly.</title>
        <authorList>
            <person name="Chhetri G."/>
        </authorList>
    </citation>
    <scope>NUCLEOTIDE SEQUENCE [LARGE SCALE GENOMIC DNA]</scope>
    <source>
        <strain evidence="6 7">17mud1-8</strain>
    </source>
</reference>
<name>A0A4U3L7P5_9BACT</name>
<dbReference type="RefSeq" id="WP_137261088.1">
    <property type="nucleotide sequence ID" value="NZ_SZQL01000004.1"/>
</dbReference>
<feature type="binding site" evidence="5">
    <location>
        <position position="218"/>
    </location>
    <ligand>
        <name>Ca(2+)</name>
        <dbReference type="ChEBI" id="CHEBI:29108"/>
    </ligand>
</feature>
<keyword evidence="5" id="KW-0479">Metal-binding</keyword>
<feature type="binding site" evidence="5">
    <location>
        <position position="366"/>
    </location>
    <ligand>
        <name>Ca(2+)</name>
        <dbReference type="ChEBI" id="CHEBI:29108"/>
    </ligand>
</feature>
<dbReference type="PANTHER" id="PTHR34218">
    <property type="entry name" value="PEPTIDASE S45 PENICILLIN AMIDASE"/>
    <property type="match status" value="1"/>
</dbReference>
<dbReference type="OrthoDB" id="9759796at2"/>
<evidence type="ECO:0000256" key="4">
    <source>
        <dbReference type="PIRSR" id="PIRSR001227-1"/>
    </source>
</evidence>
<dbReference type="InterPro" id="IPR043146">
    <property type="entry name" value="Penicillin_amidase_N_B-knob"/>
</dbReference>
<keyword evidence="2" id="KW-0378">Hydrolase</keyword>
<dbReference type="Gene3D" id="1.10.1400.10">
    <property type="match status" value="1"/>
</dbReference>
<accession>A0A4U3L7P5</accession>
<keyword evidence="3" id="KW-0865">Zymogen</keyword>
<evidence type="ECO:0000256" key="2">
    <source>
        <dbReference type="ARBA" id="ARBA00022801"/>
    </source>
</evidence>
<dbReference type="InterPro" id="IPR043147">
    <property type="entry name" value="Penicillin_amidase_A-knob"/>
</dbReference>
<dbReference type="GO" id="GO:0046872">
    <property type="term" value="F:metal ion binding"/>
    <property type="evidence" value="ECO:0007669"/>
    <property type="project" value="UniProtKB-KW"/>
</dbReference>
<protein>
    <submittedName>
        <fullName evidence="6">Penicillin acylase family protein</fullName>
    </submittedName>
</protein>
<dbReference type="Proteomes" id="UP000305848">
    <property type="component" value="Unassembled WGS sequence"/>
</dbReference>
<evidence type="ECO:0000256" key="3">
    <source>
        <dbReference type="ARBA" id="ARBA00023145"/>
    </source>
</evidence>
<dbReference type="Gene3D" id="2.30.120.10">
    <property type="match status" value="1"/>
</dbReference>
<dbReference type="Gene3D" id="1.10.439.10">
    <property type="entry name" value="Penicillin Amidohydrolase, domain 1"/>
    <property type="match status" value="1"/>
</dbReference>
<comment type="similarity">
    <text evidence="1">Belongs to the peptidase S45 family.</text>
</comment>
<dbReference type="AlphaFoldDB" id="A0A4U3L7P5"/>
<dbReference type="InterPro" id="IPR014395">
    <property type="entry name" value="Pen/GL7ACA/AHL_acylase"/>
</dbReference>
<dbReference type="PANTHER" id="PTHR34218:SF4">
    <property type="entry name" value="ACYL-HOMOSERINE LACTONE ACYLASE QUIP"/>
    <property type="match status" value="1"/>
</dbReference>
<evidence type="ECO:0000256" key="5">
    <source>
        <dbReference type="PIRSR" id="PIRSR001227-2"/>
    </source>
</evidence>
<dbReference type="PIRSF" id="PIRSF001227">
    <property type="entry name" value="Pen_acylase"/>
    <property type="match status" value="1"/>
</dbReference>
<dbReference type="InterPro" id="IPR002692">
    <property type="entry name" value="S45"/>
</dbReference>
<comment type="cofactor">
    <cofactor evidence="5">
        <name>Ca(2+)</name>
        <dbReference type="ChEBI" id="CHEBI:29108"/>
    </cofactor>
    <text evidence="5">Binds 1 Ca(2+) ion per dimer.</text>
</comment>
<keyword evidence="7" id="KW-1185">Reference proteome</keyword>
<dbReference type="EMBL" id="SZQL01000004">
    <property type="protein sequence ID" value="TKK69866.1"/>
    <property type="molecule type" value="Genomic_DNA"/>
</dbReference>
<evidence type="ECO:0000313" key="7">
    <source>
        <dbReference type="Proteomes" id="UP000305848"/>
    </source>
</evidence>
<dbReference type="Gene3D" id="3.60.20.10">
    <property type="entry name" value="Glutamine Phosphoribosylpyrophosphate, subunit 1, domain 1"/>
    <property type="match status" value="1"/>
</dbReference>
<dbReference type="GO" id="GO:0017000">
    <property type="term" value="P:antibiotic biosynthetic process"/>
    <property type="evidence" value="ECO:0007669"/>
    <property type="project" value="InterPro"/>
</dbReference>
<evidence type="ECO:0000313" key="6">
    <source>
        <dbReference type="EMBL" id="TKK69866.1"/>
    </source>
</evidence>
<dbReference type="CDD" id="cd03747">
    <property type="entry name" value="Ntn_PGA_like"/>
    <property type="match status" value="1"/>
</dbReference>
<dbReference type="SUPFAM" id="SSF56235">
    <property type="entry name" value="N-terminal nucleophile aminohydrolases (Ntn hydrolases)"/>
    <property type="match status" value="1"/>
</dbReference>
<gene>
    <name evidence="6" type="ORF">FC093_07260</name>
</gene>
<proteinExistence type="inferred from homology"/>